<comment type="caution">
    <text evidence="1">The sequence shown here is derived from an EMBL/GenBank/DDBJ whole genome shotgun (WGS) entry which is preliminary data.</text>
</comment>
<evidence type="ECO:0000313" key="1">
    <source>
        <dbReference type="EMBL" id="KTR06885.1"/>
    </source>
</evidence>
<dbReference type="EMBL" id="LDQA01000014">
    <property type="protein sequence ID" value="KTR06885.1"/>
    <property type="molecule type" value="Genomic_DNA"/>
</dbReference>
<keyword evidence="2" id="KW-1185">Reference proteome</keyword>
<dbReference type="Proteomes" id="UP000078529">
    <property type="component" value="Unassembled WGS sequence"/>
</dbReference>
<accession>A0A175RSV5</accession>
<gene>
    <name evidence="1" type="ORF">NS365_05475</name>
</gene>
<name>A0A175RSV5_9HYPH</name>
<sequence length="210" mass="22897">MCWSPAFGKGFDDIFSFGISTLLVDQVIFIGLRVQARVDLEDGRRGRRRRGRKGFVGLGRVRRSLANKADHSGRVSLLYSLNLIDLFASRRAGWVQIVLDLHGIEIVEVVSGRDLDASVDLADHPFPDGSHTVQHVLSDVGADREEVSAFEASTRTAASDLTRIDAARQRLGGITVATGFHQTLPEPLKAGRTVSVLGTFLTRPGEVYTG</sequence>
<reference evidence="1 2" key="1">
    <citation type="journal article" date="2016" name="Front. Microbiol.">
        <title>Genomic Resource of Rice Seed Associated Bacteria.</title>
        <authorList>
            <person name="Midha S."/>
            <person name="Bansal K."/>
            <person name="Sharma S."/>
            <person name="Kumar N."/>
            <person name="Patil P.P."/>
            <person name="Chaudhry V."/>
            <person name="Patil P.B."/>
        </authorList>
    </citation>
    <scope>NUCLEOTIDE SEQUENCE [LARGE SCALE GENOMIC DNA]</scope>
    <source>
        <strain evidence="1 2">NS365</strain>
    </source>
</reference>
<organism evidence="1 2">
    <name type="scientific">Aureimonas ureilytica</name>
    <dbReference type="NCBI Taxonomy" id="401562"/>
    <lineage>
        <taxon>Bacteria</taxon>
        <taxon>Pseudomonadati</taxon>
        <taxon>Pseudomonadota</taxon>
        <taxon>Alphaproteobacteria</taxon>
        <taxon>Hyphomicrobiales</taxon>
        <taxon>Aurantimonadaceae</taxon>
        <taxon>Aureimonas</taxon>
    </lineage>
</organism>
<evidence type="ECO:0000313" key="2">
    <source>
        <dbReference type="Proteomes" id="UP000078529"/>
    </source>
</evidence>
<protein>
    <submittedName>
        <fullName evidence="1">Uncharacterized protein</fullName>
    </submittedName>
</protein>
<dbReference type="AlphaFoldDB" id="A0A175RSV5"/>
<proteinExistence type="predicted"/>